<reference evidence="4" key="1">
    <citation type="journal article" date="2020" name="Microb. Genom.">
        <title>Genetic diversity of clinical and environmental Mucorales isolates obtained from an investigation of mucormycosis cases among solid organ transplant recipients.</title>
        <authorList>
            <person name="Nguyen M.H."/>
            <person name="Kaul D."/>
            <person name="Muto C."/>
            <person name="Cheng S.J."/>
            <person name="Richter R.A."/>
            <person name="Bruno V.M."/>
            <person name="Liu G."/>
            <person name="Beyhan S."/>
            <person name="Sundermann A.J."/>
            <person name="Mounaud S."/>
            <person name="Pasculle A.W."/>
            <person name="Nierman W.C."/>
            <person name="Driscoll E."/>
            <person name="Cumbie R."/>
            <person name="Clancy C.J."/>
            <person name="Dupont C.L."/>
        </authorList>
    </citation>
    <scope>NUCLEOTIDE SEQUENCE</scope>
    <source>
        <strain evidence="4">GL16</strain>
    </source>
</reference>
<dbReference type="EMBL" id="JAANIT010001790">
    <property type="protein sequence ID" value="KAG1538722.1"/>
    <property type="molecule type" value="Genomic_DNA"/>
</dbReference>
<dbReference type="GO" id="GO:1990269">
    <property type="term" value="F:RNA polymerase II C-terminal domain phosphoserine binding"/>
    <property type="evidence" value="ECO:0007669"/>
    <property type="project" value="TreeGrafter"/>
</dbReference>
<dbReference type="PANTHER" id="PTHR23146">
    <property type="entry name" value="LEO1 PROTEIN"/>
    <property type="match status" value="1"/>
</dbReference>
<feature type="domain" description="Elongation factor 1 beta central acidic region eukaryote" evidence="3">
    <location>
        <begin position="343"/>
        <end position="369"/>
    </location>
</feature>
<evidence type="ECO:0000256" key="1">
    <source>
        <dbReference type="SAM" id="Coils"/>
    </source>
</evidence>
<feature type="domain" description="Elongation factor 1 beta central acidic region eukaryote" evidence="3">
    <location>
        <begin position="48"/>
        <end position="74"/>
    </location>
</feature>
<dbReference type="PANTHER" id="PTHR23146:SF0">
    <property type="entry name" value="RNA POLYMERASE-ASSOCIATED PROTEIN LEO1"/>
    <property type="match status" value="1"/>
</dbReference>
<dbReference type="Proteomes" id="UP000717996">
    <property type="component" value="Unassembled WGS sequence"/>
</dbReference>
<feature type="region of interest" description="Disordered" evidence="2">
    <location>
        <begin position="350"/>
        <end position="417"/>
    </location>
</feature>
<evidence type="ECO:0000256" key="2">
    <source>
        <dbReference type="SAM" id="MobiDB-lite"/>
    </source>
</evidence>
<feature type="compositionally biased region" description="Acidic residues" evidence="2">
    <location>
        <begin position="379"/>
        <end position="400"/>
    </location>
</feature>
<dbReference type="InterPro" id="IPR007149">
    <property type="entry name" value="Leo1"/>
</dbReference>
<organism evidence="4 5">
    <name type="scientific">Rhizopus oryzae</name>
    <name type="common">Mucormycosis agent</name>
    <name type="synonym">Rhizopus arrhizus var. delemar</name>
    <dbReference type="NCBI Taxonomy" id="64495"/>
    <lineage>
        <taxon>Eukaryota</taxon>
        <taxon>Fungi</taxon>
        <taxon>Fungi incertae sedis</taxon>
        <taxon>Mucoromycota</taxon>
        <taxon>Mucoromycotina</taxon>
        <taxon>Mucoromycetes</taxon>
        <taxon>Mucorales</taxon>
        <taxon>Mucorineae</taxon>
        <taxon>Rhizopodaceae</taxon>
        <taxon>Rhizopus</taxon>
    </lineage>
</organism>
<protein>
    <recommendedName>
        <fullName evidence="3">Elongation factor 1 beta central acidic region eukaryote domain-containing protein</fullName>
    </recommendedName>
</protein>
<gene>
    <name evidence="4" type="ORF">G6F51_009589</name>
</gene>
<feature type="domain" description="Elongation factor 1 beta central acidic region eukaryote" evidence="3">
    <location>
        <begin position="390"/>
        <end position="416"/>
    </location>
</feature>
<feature type="coiled-coil region" evidence="1">
    <location>
        <begin position="279"/>
        <end position="306"/>
    </location>
</feature>
<dbReference type="GO" id="GO:0006368">
    <property type="term" value="P:transcription elongation by RNA polymerase II"/>
    <property type="evidence" value="ECO:0007669"/>
    <property type="project" value="InterPro"/>
</dbReference>
<dbReference type="AlphaFoldDB" id="A0A9P6Y3T2"/>
<feature type="domain" description="Elongation factor 1 beta central acidic region eukaryote" evidence="3">
    <location>
        <begin position="16"/>
        <end position="43"/>
    </location>
</feature>
<feature type="compositionally biased region" description="Basic and acidic residues" evidence="2">
    <location>
        <begin position="368"/>
        <end position="378"/>
    </location>
</feature>
<proteinExistence type="predicted"/>
<dbReference type="InterPro" id="IPR018940">
    <property type="entry name" value="EF-1_beta_acid_region_euk"/>
</dbReference>
<accession>A0A9P6Y3T2</accession>
<evidence type="ECO:0000313" key="5">
    <source>
        <dbReference type="Proteomes" id="UP000717996"/>
    </source>
</evidence>
<dbReference type="GO" id="GO:0032968">
    <property type="term" value="P:positive regulation of transcription elongation by RNA polymerase II"/>
    <property type="evidence" value="ECO:0007669"/>
    <property type="project" value="TreeGrafter"/>
</dbReference>
<sequence>MSSPEEPISQPDFGDLFGSEDEASDIDDGRSESPKQQPQTIPSQASNLFGSDEEEEQPRQILRQHRSHDSDSDEREERRDYSDQEDDRYDQYNSQGRKKDVVEVALHMPQLPLPYSDNNKYYLAKLPRFLDVEVDPFVPEEFNTKIEEGLTPAQERESIREQIENTIRWRRIINEHGEEAMQSNAHLVEWEDGKVSLMLGDECFDVGSKPVGADEHVFLLAHQTESGALESQVEFTDHMTFRPSGLTSDTHRHITAQIADRQVKKHKTKMYYTEKDPELMKQELELQEAERLKAQKKLEAQRKKADMRYTDSARRREFGDYDTADDYGYHQINRAQDRYEDDFVIDDDDYDEEEERLRESRLAQAKRAGLDRYKRQHDDEFEEEEEEEEYGDEDEDEDEEIVVRRAKRNRIASDEDD</sequence>
<feature type="domain" description="Elongation factor 1 beta central acidic region eukaryote" evidence="3">
    <location>
        <begin position="279"/>
        <end position="304"/>
    </location>
</feature>
<feature type="region of interest" description="Disordered" evidence="2">
    <location>
        <begin position="1"/>
        <end position="96"/>
    </location>
</feature>
<dbReference type="Pfam" id="PF04004">
    <property type="entry name" value="Leo1"/>
    <property type="match status" value="1"/>
</dbReference>
<comment type="caution">
    <text evidence="4">The sequence shown here is derived from an EMBL/GenBank/DDBJ whole genome shotgun (WGS) entry which is preliminary data.</text>
</comment>
<keyword evidence="1" id="KW-0175">Coiled coil</keyword>
<feature type="compositionally biased region" description="Polar residues" evidence="2">
    <location>
        <begin position="34"/>
        <end position="49"/>
    </location>
</feature>
<evidence type="ECO:0000259" key="3">
    <source>
        <dbReference type="SMART" id="SM01182"/>
    </source>
</evidence>
<dbReference type="SMART" id="SM01182">
    <property type="entry name" value="EF-1_beta_acid"/>
    <property type="match status" value="5"/>
</dbReference>
<dbReference type="OrthoDB" id="20844at2759"/>
<evidence type="ECO:0000313" key="4">
    <source>
        <dbReference type="EMBL" id="KAG1538722.1"/>
    </source>
</evidence>
<feature type="compositionally biased region" description="Basic and acidic residues" evidence="2">
    <location>
        <begin position="67"/>
        <end position="82"/>
    </location>
</feature>
<dbReference type="GO" id="GO:0016593">
    <property type="term" value="C:Cdc73/Paf1 complex"/>
    <property type="evidence" value="ECO:0007669"/>
    <property type="project" value="InterPro"/>
</dbReference>
<name>A0A9P6Y3T2_RHIOR</name>